<dbReference type="RefSeq" id="XP_022505122.1">
    <property type="nucleotide sequence ID" value="XM_022638839.1"/>
</dbReference>
<proteinExistence type="predicted"/>
<dbReference type="PANTHER" id="PTHR38111">
    <property type="entry name" value="ZN(2)-C6 FUNGAL-TYPE DOMAIN-CONTAINING PROTEIN-RELATED"/>
    <property type="match status" value="1"/>
</dbReference>
<feature type="region of interest" description="Disordered" evidence="1">
    <location>
        <begin position="1"/>
        <end position="21"/>
    </location>
</feature>
<dbReference type="OrthoDB" id="3525185at2759"/>
<organism evidence="2 3">
    <name type="scientific">Fonsecaea nubica</name>
    <dbReference type="NCBI Taxonomy" id="856822"/>
    <lineage>
        <taxon>Eukaryota</taxon>
        <taxon>Fungi</taxon>
        <taxon>Dikarya</taxon>
        <taxon>Ascomycota</taxon>
        <taxon>Pezizomycotina</taxon>
        <taxon>Eurotiomycetes</taxon>
        <taxon>Chaetothyriomycetidae</taxon>
        <taxon>Chaetothyriales</taxon>
        <taxon>Herpotrichiellaceae</taxon>
        <taxon>Fonsecaea</taxon>
    </lineage>
</organism>
<gene>
    <name evidence="2" type="ORF">AYO20_00528</name>
</gene>
<dbReference type="AlphaFoldDB" id="A0A178DD34"/>
<comment type="caution">
    <text evidence="2">The sequence shown here is derived from an EMBL/GenBank/DDBJ whole genome shotgun (WGS) entry which is preliminary data.</text>
</comment>
<reference evidence="2 3" key="1">
    <citation type="submission" date="2016-03" db="EMBL/GenBank/DDBJ databases">
        <title>The draft genome sequence of Fonsecaea nubica causative agent of cutaneous subcutaneous infection in human host.</title>
        <authorList>
            <person name="Costa F."/>
            <person name="Sybren D.H."/>
            <person name="Raittz R.T."/>
            <person name="Weiss V.A."/>
            <person name="Leao A.C."/>
            <person name="Gomes R."/>
            <person name="De Souza E.M."/>
            <person name="Pedrosa F.O."/>
            <person name="Steffens M.B."/>
            <person name="Bombassaro A."/>
            <person name="Tadra-Sfeir M.Z."/>
            <person name="Moreno L.F."/>
            <person name="Najafzadeh M.J."/>
            <person name="Felipe M.S."/>
            <person name="Teixeira M."/>
            <person name="Sun J."/>
            <person name="Xi L."/>
            <person name="Castro M.A."/>
            <person name="Vicente V.A."/>
        </authorList>
    </citation>
    <scope>NUCLEOTIDE SEQUENCE [LARGE SCALE GENOMIC DNA]</scope>
    <source>
        <strain evidence="2 3">CBS 269.64</strain>
    </source>
</reference>
<dbReference type="InterPro" id="IPR053178">
    <property type="entry name" value="Osmoadaptation_assoc"/>
</dbReference>
<dbReference type="GeneID" id="34583955"/>
<protein>
    <submittedName>
        <fullName evidence="2">Uncharacterized protein</fullName>
    </submittedName>
</protein>
<evidence type="ECO:0000313" key="3">
    <source>
        <dbReference type="Proteomes" id="UP000185904"/>
    </source>
</evidence>
<evidence type="ECO:0000256" key="1">
    <source>
        <dbReference type="SAM" id="MobiDB-lite"/>
    </source>
</evidence>
<dbReference type="Proteomes" id="UP000185904">
    <property type="component" value="Unassembled WGS sequence"/>
</dbReference>
<evidence type="ECO:0000313" key="2">
    <source>
        <dbReference type="EMBL" id="OAL40110.1"/>
    </source>
</evidence>
<sequence length="505" mass="57084">MAIGRPRIPGTEAERAEARRSKCTLSSNVQAFRRRQKEKQIAEQAFRLQAREDSRVQKHKSLARHQPTIDANAYNCPKACDASLFPAEDAEFWLWAIPSEMGARLVGSTYHVAFVQDLKNRFVTLRTLRERANNRAGQHLSICCSTWVTTVTLEMDRPETEVLMEALLAASLAKVGKDRSEPDMVLQGAYMQTHALQRLRCSLKGYQEGDREISPTVLSSTALICAMSELIANKSWDNFNCHLLGVGALIFHGGTEGLTQQSSQEHFYGYRALQTPFLFMSRQQTFLSEPQWIDFPWKKGVELAQQPLHSMLDIALKALPEIVKQESAKSWSLSCLKARYETASAIVEELNDWERQLQSQQEGSLYTKVMASWGGVFQRRLYFPNSSIALAFAMYTAVRVHVATLITDISEEMASHAPTTDTDRKSAALEALRWARLACQSLEYFHTGESKVSGLIDTLWPLESAWELFSKLEGEGFVDVSQEIAWCRSAAEQYVKLGIPPFKWR</sequence>
<dbReference type="EMBL" id="LVCJ01000002">
    <property type="protein sequence ID" value="OAL40110.1"/>
    <property type="molecule type" value="Genomic_DNA"/>
</dbReference>
<accession>A0A178DD34</accession>
<keyword evidence="3" id="KW-1185">Reference proteome</keyword>
<name>A0A178DD34_9EURO</name>